<accession>A0AAV1SS31</accession>
<keyword evidence="2" id="KW-1185">Reference proteome</keyword>
<protein>
    <submittedName>
        <fullName evidence="1">Uncharacterized protein</fullName>
    </submittedName>
</protein>
<dbReference type="EMBL" id="CAWUPB010001197">
    <property type="protein sequence ID" value="CAK7356567.1"/>
    <property type="molecule type" value="Genomic_DNA"/>
</dbReference>
<reference evidence="1 2" key="1">
    <citation type="submission" date="2024-01" db="EMBL/GenBank/DDBJ databases">
        <authorList>
            <person name="Waweru B."/>
        </authorList>
    </citation>
    <scope>NUCLEOTIDE SEQUENCE [LARGE SCALE GENOMIC DNA]</scope>
</reference>
<proteinExistence type="predicted"/>
<name>A0AAV1SS31_9ROSI</name>
<dbReference type="AlphaFoldDB" id="A0AAV1SS31"/>
<dbReference type="Proteomes" id="UP001314170">
    <property type="component" value="Unassembled WGS sequence"/>
</dbReference>
<organism evidence="1 2">
    <name type="scientific">Dovyalis caffra</name>
    <dbReference type="NCBI Taxonomy" id="77055"/>
    <lineage>
        <taxon>Eukaryota</taxon>
        <taxon>Viridiplantae</taxon>
        <taxon>Streptophyta</taxon>
        <taxon>Embryophyta</taxon>
        <taxon>Tracheophyta</taxon>
        <taxon>Spermatophyta</taxon>
        <taxon>Magnoliopsida</taxon>
        <taxon>eudicotyledons</taxon>
        <taxon>Gunneridae</taxon>
        <taxon>Pentapetalae</taxon>
        <taxon>rosids</taxon>
        <taxon>fabids</taxon>
        <taxon>Malpighiales</taxon>
        <taxon>Salicaceae</taxon>
        <taxon>Flacourtieae</taxon>
        <taxon>Dovyalis</taxon>
    </lineage>
</organism>
<gene>
    <name evidence="1" type="ORF">DCAF_LOCUS26840</name>
</gene>
<evidence type="ECO:0000313" key="2">
    <source>
        <dbReference type="Proteomes" id="UP001314170"/>
    </source>
</evidence>
<sequence length="72" mass="8511">MEENWRTQLQTKSHLIKTFHELTTMGIVKKTNDRKWQKLICPILILSLSPFGLLREPSFFAARKVKEKTIIK</sequence>
<comment type="caution">
    <text evidence="1">The sequence shown here is derived from an EMBL/GenBank/DDBJ whole genome shotgun (WGS) entry which is preliminary data.</text>
</comment>
<evidence type="ECO:0000313" key="1">
    <source>
        <dbReference type="EMBL" id="CAK7356567.1"/>
    </source>
</evidence>